<feature type="compositionally biased region" description="Polar residues" evidence="12">
    <location>
        <begin position="1065"/>
        <end position="1076"/>
    </location>
</feature>
<comment type="caution">
    <text evidence="14">The sequence shown here is derived from an EMBL/GenBank/DDBJ whole genome shotgun (WGS) entry which is preliminary data.</text>
</comment>
<evidence type="ECO:0000256" key="2">
    <source>
        <dbReference type="ARBA" id="ARBA00005609"/>
    </source>
</evidence>
<evidence type="ECO:0000313" key="15">
    <source>
        <dbReference type="Proteomes" id="UP001491310"/>
    </source>
</evidence>
<feature type="region of interest" description="Disordered" evidence="12">
    <location>
        <begin position="1"/>
        <end position="50"/>
    </location>
</feature>
<comment type="similarity">
    <text evidence="2 11">Belongs to the histidine acid phosphatase family. VIP1 subfamily.</text>
</comment>
<evidence type="ECO:0000256" key="5">
    <source>
        <dbReference type="ARBA" id="ARBA00022741"/>
    </source>
</evidence>
<evidence type="ECO:0000256" key="6">
    <source>
        <dbReference type="ARBA" id="ARBA00022777"/>
    </source>
</evidence>
<keyword evidence="15" id="KW-1185">Reference proteome</keyword>
<comment type="function">
    <text evidence="11">Bifunctional inositol kinase that acts in concert with the IP6K kinases to synthesize the diphosphate group-containing inositol pyrophosphates diphosphoinositol pentakisphosphate, PP-InsP5, and bis-diphosphoinositol tetrakisphosphate, (PP)2-InsP4. PP-InsP5 and (PP)2-InsP4, also respectively called InsP7 and InsP8, may regulate a variety of cellular processes, including apoptosis, vesicle trafficking, cytoskeletal dynamics, and exocytosis. Phosphorylates inositol hexakisphosphate (InsP6).</text>
</comment>
<dbReference type="PANTHER" id="PTHR12750">
    <property type="entry name" value="DIPHOSPHOINOSITOL PENTAKISPHOSPHATE KINASE"/>
    <property type="match status" value="1"/>
</dbReference>
<dbReference type="InterPro" id="IPR037446">
    <property type="entry name" value="His_Pase_VIP1"/>
</dbReference>
<dbReference type="InterPro" id="IPR011761">
    <property type="entry name" value="ATP-grasp"/>
</dbReference>
<dbReference type="SUPFAM" id="SSF53254">
    <property type="entry name" value="Phosphoglycerate mutase-like"/>
    <property type="match status" value="1"/>
</dbReference>
<evidence type="ECO:0000313" key="14">
    <source>
        <dbReference type="EMBL" id="KAK9917336.1"/>
    </source>
</evidence>
<dbReference type="CDD" id="cd07061">
    <property type="entry name" value="HP_HAP_like"/>
    <property type="match status" value="1"/>
</dbReference>
<dbReference type="PROSITE" id="PS50975">
    <property type="entry name" value="ATP_GRASP"/>
    <property type="match status" value="1"/>
</dbReference>
<keyword evidence="6 11" id="KW-0418">Kinase</keyword>
<evidence type="ECO:0000256" key="4">
    <source>
        <dbReference type="ARBA" id="ARBA00022679"/>
    </source>
</evidence>
<feature type="region of interest" description="Disordered" evidence="12">
    <location>
        <begin position="736"/>
        <end position="834"/>
    </location>
</feature>
<dbReference type="EC" id="2.7.4.24" evidence="11"/>
<evidence type="ECO:0000256" key="12">
    <source>
        <dbReference type="SAM" id="MobiDB-lite"/>
    </source>
</evidence>
<dbReference type="InterPro" id="IPR033379">
    <property type="entry name" value="Acid_Pase_AS"/>
</dbReference>
<dbReference type="PANTHER" id="PTHR12750:SF9">
    <property type="entry name" value="INOSITOL HEXAKISPHOSPHATE AND DIPHOSPHOINOSITOL-PENTAKISPHOSPHATE KINASE"/>
    <property type="match status" value="1"/>
</dbReference>
<protein>
    <recommendedName>
        <fullName evidence="11">Inositol hexakisphosphate and diphosphoinositol-pentakisphosphate kinase</fullName>
        <ecNumber evidence="11">2.7.4.24</ecNumber>
    </recommendedName>
</protein>
<dbReference type="SUPFAM" id="SSF56059">
    <property type="entry name" value="Glutathione synthetase ATP-binding domain-like"/>
    <property type="match status" value="1"/>
</dbReference>
<dbReference type="InterPro" id="IPR029033">
    <property type="entry name" value="His_PPase_superfam"/>
</dbReference>
<evidence type="ECO:0000259" key="13">
    <source>
        <dbReference type="PROSITE" id="PS50975"/>
    </source>
</evidence>
<feature type="region of interest" description="Disordered" evidence="12">
    <location>
        <begin position="1065"/>
        <end position="1087"/>
    </location>
</feature>
<feature type="compositionally biased region" description="Polar residues" evidence="12">
    <location>
        <begin position="786"/>
        <end position="801"/>
    </location>
</feature>
<sequence length="1252" mass="138119">MEDAEPLSPSVAGGSPFSEATDASFVGGSAPDLTNHPHLDNTMRSLSSSVATRRREYAEKNMKLMASKGRLAQGSISRDDAAALMKRTRSEPWLADHDSSLPKIHIGICAMDKKAHSRPMNAIVERLEAYGEFDIKYFGDETILHKPITGWPTCDCLLSWHSDGFPLAKAQKYAALRKPYLINDMVMQDVLLDRRRVYGSLQENGIPVPHHICVDRDNLPPGTDPPGFVETEDYVEQNGVQIKKPFVEKPVSGEDHNIYIYYPHAMGGGVKRLYRKIENRSGDYDPNHPGTVRRDGSYIIEEFLTTGGTDVKVYTVGPRYAHAEARKSPVVDGKVTRSADGKELRFPVLLSPQEKEIARMVCLAFGQKVCGFDLLRSERGKSYVCDVNGWSFVKNSHKYYDDAAGILRSIILSAIAPHRLATAPPQLPMTSASMAKDEAMMMAERQATAEPNFLPYAAMDSSDEVDDRHYEELRCVLAIVRHGDRTPKQKMKMKITQEPLLELLRKHMDSKGKQAKLKSPQELQELLDVTRALLADMDKNRSAKQRGGDAPVSIDLKLDADQDELREKFGIVRTVLEHGGSFAGVNRKVQLKPLRWAPPEEGSQDAPRIVEALLILKHGGVLTHAGRQQAEALGNVFRTVMYPRYGPAGGGLLRLHSTYRHDLKIYSSDEGRVQTSAAAFTQGLLDLEGDSLTPILVSLVKKDAGMLDAFGKGASEDIRAAKAELYAQMTWDPLTAQSLNTPPQITTPMPSPPPSPKTDSGLHKANSGSMPSPTLGVSIFKAADAAQSQQLSPMPSGLSSRRPSHDGSVSSGGGGSRRGTEEAPSRPVIHPMPPRPLSLLRQLTGHIKVLVEQLRQMCLDERVGKNGPEGRNYSALTQSPREWGLEAGKPCSGEHLLLMFDRWRKLLKAFYSDKKQQFDISKVPDIYDSAKYDAIHNSELGLTLKPLYMVAKQLADCVIPNEYGIDPAGKMRIGSKICCALLGKLLADLANMREESIATAGMEGTGEPVSPFDSYADLNPMASVTDIPMPPSAHTLQQRADAFSATSAPGRMDGADTMRSDDSLLNNGASPSSTGVLGTEETAVDDDEVEEDRETLHRLCPTYAQDINSPLRHVRTRIYFTSESHMHSLINVLRFAHLSRETAAESLLSDVAQEMLRNTTELDYMTHIVFRMYENKRVPVESAERFRVEVLFSPGAGHNPFEVIPIKQDHTLPIALRTPLHRDLGTTWSQLSELLSPHSTPAKASTYTYSMQ</sequence>
<keyword evidence="3 11" id="KW-0963">Cytoplasm</keyword>
<keyword evidence="4 11" id="KW-0808">Transferase</keyword>
<evidence type="ECO:0000256" key="11">
    <source>
        <dbReference type="RuleBase" id="RU365032"/>
    </source>
</evidence>
<dbReference type="Pfam" id="PF00328">
    <property type="entry name" value="His_Phos_2"/>
    <property type="match status" value="2"/>
</dbReference>
<dbReference type="InterPro" id="IPR000560">
    <property type="entry name" value="His_Pase_clade-2"/>
</dbReference>
<evidence type="ECO:0000256" key="9">
    <source>
        <dbReference type="ARBA" id="ARBA00034629"/>
    </source>
</evidence>
<reference evidence="14 15" key="1">
    <citation type="journal article" date="2024" name="Nat. Commun.">
        <title>Phylogenomics reveals the evolutionary origins of lichenization in chlorophyte algae.</title>
        <authorList>
            <person name="Puginier C."/>
            <person name="Libourel C."/>
            <person name="Otte J."/>
            <person name="Skaloud P."/>
            <person name="Haon M."/>
            <person name="Grisel S."/>
            <person name="Petersen M."/>
            <person name="Berrin J.G."/>
            <person name="Delaux P.M."/>
            <person name="Dal Grande F."/>
            <person name="Keller J."/>
        </authorList>
    </citation>
    <scope>NUCLEOTIDE SEQUENCE [LARGE SCALE GENOMIC DNA]</scope>
    <source>
        <strain evidence="14 15">SAG 216-7</strain>
    </source>
</reference>
<gene>
    <name evidence="14" type="ORF">WJX75_003277</name>
</gene>
<comment type="catalytic activity">
    <reaction evidence="8">
        <text>5-diphospho-1D-myo-inositol 1,2,3,4,6-pentakisphosphate + ATP + H(+) = 1,5-bis(diphospho)-1D-myo-inositol 2,3,4,6-tetrakisphosphate + ADP</text>
        <dbReference type="Rhea" id="RHEA:10276"/>
        <dbReference type="ChEBI" id="CHEBI:15378"/>
        <dbReference type="ChEBI" id="CHEBI:30616"/>
        <dbReference type="ChEBI" id="CHEBI:58628"/>
        <dbReference type="ChEBI" id="CHEBI:77983"/>
        <dbReference type="ChEBI" id="CHEBI:456216"/>
        <dbReference type="EC" id="2.7.4.24"/>
    </reaction>
    <physiologicalReaction direction="left-to-right" evidence="8">
        <dbReference type="Rhea" id="RHEA:10277"/>
    </physiologicalReaction>
</comment>
<name>A0ABR2Z048_9CHLO</name>
<proteinExistence type="inferred from homology"/>
<keyword evidence="5 10" id="KW-0547">Nucleotide-binding</keyword>
<dbReference type="InterPro" id="IPR040557">
    <property type="entry name" value="VIP1_N"/>
</dbReference>
<evidence type="ECO:0000256" key="8">
    <source>
        <dbReference type="ARBA" id="ARBA00033696"/>
    </source>
</evidence>
<comment type="catalytic activity">
    <reaction evidence="9">
        <text>1D-myo-inositol hexakisphosphate + ATP = 1-diphospho-1D-myo-inositol 2,3,4,5,6-pentakisphosphate + ADP</text>
        <dbReference type="Rhea" id="RHEA:37459"/>
        <dbReference type="ChEBI" id="CHEBI:30616"/>
        <dbReference type="ChEBI" id="CHEBI:58130"/>
        <dbReference type="ChEBI" id="CHEBI:74946"/>
        <dbReference type="ChEBI" id="CHEBI:456216"/>
        <dbReference type="EC" id="2.7.4.24"/>
    </reaction>
    <physiologicalReaction direction="left-to-right" evidence="9">
        <dbReference type="Rhea" id="RHEA:37460"/>
    </physiologicalReaction>
</comment>
<dbReference type="EMBL" id="JALJOT010000002">
    <property type="protein sequence ID" value="KAK9917336.1"/>
    <property type="molecule type" value="Genomic_DNA"/>
</dbReference>
<dbReference type="Proteomes" id="UP001491310">
    <property type="component" value="Unassembled WGS sequence"/>
</dbReference>
<evidence type="ECO:0000256" key="3">
    <source>
        <dbReference type="ARBA" id="ARBA00022490"/>
    </source>
</evidence>
<dbReference type="PROSITE" id="PS00616">
    <property type="entry name" value="HIS_ACID_PHOSPHAT_1"/>
    <property type="match status" value="1"/>
</dbReference>
<evidence type="ECO:0000256" key="7">
    <source>
        <dbReference type="ARBA" id="ARBA00022840"/>
    </source>
</evidence>
<dbReference type="Gene3D" id="3.40.50.1240">
    <property type="entry name" value="Phosphoglycerate mutase-like"/>
    <property type="match status" value="1"/>
</dbReference>
<evidence type="ECO:0000256" key="1">
    <source>
        <dbReference type="ARBA" id="ARBA00004514"/>
    </source>
</evidence>
<accession>A0ABR2Z048</accession>
<keyword evidence="7 10" id="KW-0067">ATP-binding</keyword>
<dbReference type="Gene3D" id="3.30.470.20">
    <property type="entry name" value="ATP-grasp fold, B domain"/>
    <property type="match status" value="1"/>
</dbReference>
<dbReference type="Pfam" id="PF18086">
    <property type="entry name" value="PPIP5K2_N"/>
    <property type="match status" value="1"/>
</dbReference>
<comment type="subcellular location">
    <subcellularLocation>
        <location evidence="1 11">Cytoplasm</location>
        <location evidence="1 11">Cytosol</location>
    </subcellularLocation>
</comment>
<dbReference type="Gene3D" id="3.40.50.11950">
    <property type="match status" value="1"/>
</dbReference>
<organism evidence="14 15">
    <name type="scientific">Coccomyxa subellipsoidea</name>
    <dbReference type="NCBI Taxonomy" id="248742"/>
    <lineage>
        <taxon>Eukaryota</taxon>
        <taxon>Viridiplantae</taxon>
        <taxon>Chlorophyta</taxon>
        <taxon>core chlorophytes</taxon>
        <taxon>Trebouxiophyceae</taxon>
        <taxon>Trebouxiophyceae incertae sedis</taxon>
        <taxon>Coccomyxaceae</taxon>
        <taxon>Coccomyxa</taxon>
    </lineage>
</organism>
<evidence type="ECO:0000256" key="10">
    <source>
        <dbReference type="PROSITE-ProRule" id="PRU00409"/>
    </source>
</evidence>
<feature type="domain" description="ATP-grasp" evidence="13">
    <location>
        <begin position="198"/>
        <end position="417"/>
    </location>
</feature>